<dbReference type="AlphaFoldDB" id="A0A443RT41"/>
<dbReference type="InterPro" id="IPR000159">
    <property type="entry name" value="RA_dom"/>
</dbReference>
<organism evidence="2 3">
    <name type="scientific">Leptotrombidium deliense</name>
    <dbReference type="NCBI Taxonomy" id="299467"/>
    <lineage>
        <taxon>Eukaryota</taxon>
        <taxon>Metazoa</taxon>
        <taxon>Ecdysozoa</taxon>
        <taxon>Arthropoda</taxon>
        <taxon>Chelicerata</taxon>
        <taxon>Arachnida</taxon>
        <taxon>Acari</taxon>
        <taxon>Acariformes</taxon>
        <taxon>Trombidiformes</taxon>
        <taxon>Prostigmata</taxon>
        <taxon>Anystina</taxon>
        <taxon>Parasitengona</taxon>
        <taxon>Trombiculoidea</taxon>
        <taxon>Trombiculidae</taxon>
        <taxon>Leptotrombidium</taxon>
    </lineage>
</organism>
<accession>A0A443RT41</accession>
<comment type="caution">
    <text evidence="2">The sequence shown here is derived from an EMBL/GenBank/DDBJ whole genome shotgun (WGS) entry which is preliminary data.</text>
</comment>
<proteinExistence type="predicted"/>
<name>A0A443RT41_9ACAR</name>
<gene>
    <name evidence="2" type="ORF">B4U80_10878</name>
</gene>
<protein>
    <submittedName>
        <fullName evidence="2">Rap guanine nucleotide exchange factor 2-like protein</fullName>
    </submittedName>
</protein>
<dbReference type="OrthoDB" id="21144at2759"/>
<dbReference type="Gene3D" id="3.10.20.90">
    <property type="entry name" value="Phosphatidylinositol 3-kinase Catalytic Subunit, Chain A, domain 1"/>
    <property type="match status" value="1"/>
</dbReference>
<reference evidence="2 3" key="1">
    <citation type="journal article" date="2018" name="Gigascience">
        <title>Genomes of trombidid mites reveal novel predicted allergens and laterally-transferred genes associated with secondary metabolism.</title>
        <authorList>
            <person name="Dong X."/>
            <person name="Chaisiri K."/>
            <person name="Xia D."/>
            <person name="Armstrong S.D."/>
            <person name="Fang Y."/>
            <person name="Donnelly M.J."/>
            <person name="Kadowaki T."/>
            <person name="McGarry J.W."/>
            <person name="Darby A.C."/>
            <person name="Makepeace B.L."/>
        </authorList>
    </citation>
    <scope>NUCLEOTIDE SEQUENCE [LARGE SCALE GENOMIC DNA]</scope>
    <source>
        <strain evidence="2">UoL-UT</strain>
    </source>
</reference>
<feature type="non-terminal residue" evidence="2">
    <location>
        <position position="90"/>
    </location>
</feature>
<dbReference type="STRING" id="299467.A0A443RT41"/>
<dbReference type="SMART" id="SM00314">
    <property type="entry name" value="RA"/>
    <property type="match status" value="1"/>
</dbReference>
<evidence type="ECO:0000313" key="2">
    <source>
        <dbReference type="EMBL" id="RWS18400.1"/>
    </source>
</evidence>
<feature type="domain" description="Ras-associating" evidence="1">
    <location>
        <begin position="23"/>
        <end position="90"/>
    </location>
</feature>
<dbReference type="InterPro" id="IPR029071">
    <property type="entry name" value="Ubiquitin-like_domsf"/>
</dbReference>
<dbReference type="SUPFAM" id="SSF54236">
    <property type="entry name" value="Ubiquitin-like"/>
    <property type="match status" value="1"/>
</dbReference>
<dbReference type="Proteomes" id="UP000288716">
    <property type="component" value="Unassembled WGS sequence"/>
</dbReference>
<keyword evidence="3" id="KW-1185">Reference proteome</keyword>
<dbReference type="EMBL" id="NCKV01040207">
    <property type="protein sequence ID" value="RWS18400.1"/>
    <property type="molecule type" value="Genomic_DNA"/>
</dbReference>
<dbReference type="GO" id="GO:0007165">
    <property type="term" value="P:signal transduction"/>
    <property type="evidence" value="ECO:0007669"/>
    <property type="project" value="InterPro"/>
</dbReference>
<dbReference type="Pfam" id="PF00788">
    <property type="entry name" value="RA"/>
    <property type="match status" value="1"/>
</dbReference>
<dbReference type="VEuPathDB" id="VectorBase:LDEU013640"/>
<evidence type="ECO:0000259" key="1">
    <source>
        <dbReference type="PROSITE" id="PS50200"/>
    </source>
</evidence>
<sequence length="90" mass="10151">MTICLNPFYLGVVFFPPDLLNRVLRVFKADQQSRYILIHKDTTAKEVVIEAIRAFSLTGSPDHYALCEVSVTPEGAIKQRRLSDQLSNLA</sequence>
<evidence type="ECO:0000313" key="3">
    <source>
        <dbReference type="Proteomes" id="UP000288716"/>
    </source>
</evidence>
<dbReference type="PROSITE" id="PS50200">
    <property type="entry name" value="RA"/>
    <property type="match status" value="1"/>
</dbReference>